<dbReference type="Pfam" id="PF12732">
    <property type="entry name" value="YtxH"/>
    <property type="match status" value="1"/>
</dbReference>
<evidence type="ECO:0000313" key="3">
    <source>
        <dbReference type="EMBL" id="AHG90254.1"/>
    </source>
</evidence>
<protein>
    <submittedName>
        <fullName evidence="3">Uncharacterized protein family YtxH</fullName>
    </submittedName>
</protein>
<organism evidence="3 4">
    <name type="scientific">Gemmatirosa kalamazoonensis</name>
    <dbReference type="NCBI Taxonomy" id="861299"/>
    <lineage>
        <taxon>Bacteria</taxon>
        <taxon>Pseudomonadati</taxon>
        <taxon>Gemmatimonadota</taxon>
        <taxon>Gemmatimonadia</taxon>
        <taxon>Gemmatimonadales</taxon>
        <taxon>Gemmatimonadaceae</taxon>
        <taxon>Gemmatirosa</taxon>
    </lineage>
</organism>
<proteinExistence type="predicted"/>
<evidence type="ECO:0000256" key="1">
    <source>
        <dbReference type="SAM" id="MobiDB-lite"/>
    </source>
</evidence>
<keyword evidence="2" id="KW-1133">Transmembrane helix</keyword>
<dbReference type="STRING" id="861299.J421_2717"/>
<dbReference type="AlphaFoldDB" id="W0RGP1"/>
<keyword evidence="2" id="KW-0472">Membrane</keyword>
<dbReference type="RefSeq" id="WP_104022604.1">
    <property type="nucleotide sequence ID" value="NZ_CP007128.1"/>
</dbReference>
<dbReference type="KEGG" id="gba:J421_2717"/>
<feature type="transmembrane region" description="Helical" evidence="2">
    <location>
        <begin position="92"/>
        <end position="114"/>
    </location>
</feature>
<dbReference type="InterPro" id="IPR024623">
    <property type="entry name" value="YtxH"/>
</dbReference>
<sequence>MHAPQGPLGGTPRPTAERSGESRTAGTAGTAGTTGTTGTTGADGRLPPPRLTLRHGAAARSAARPEAPRRLSAAPDVPEPADEGGEVDWRAVGLFGAGVALGALLGAGAALLMAPASGFETRMRLARGARRARHQAADRWESLEDRARHAARQGKRRLARRLTMARWRAQDAWERKRYGDA</sequence>
<reference evidence="3 4" key="1">
    <citation type="journal article" date="2014" name="Genome Announc.">
        <title>Genome Sequence and Methylome of Soil Bacterium Gemmatirosa kalamazoonensis KBS708T, a Member of the Rarely Cultivated Gemmatimonadetes Phylum.</title>
        <authorList>
            <person name="Debruyn J.M."/>
            <person name="Radosevich M."/>
            <person name="Wommack K.E."/>
            <person name="Polson S.W."/>
            <person name="Hauser L.J."/>
            <person name="Fawaz M.N."/>
            <person name="Korlach J."/>
            <person name="Tsai Y.C."/>
        </authorList>
    </citation>
    <scope>NUCLEOTIDE SEQUENCE [LARGE SCALE GENOMIC DNA]</scope>
    <source>
        <strain evidence="3 4">KBS708</strain>
    </source>
</reference>
<name>W0RGP1_9BACT</name>
<keyword evidence="2" id="KW-0812">Transmembrane</keyword>
<feature type="compositionally biased region" description="Low complexity" evidence="1">
    <location>
        <begin position="24"/>
        <end position="42"/>
    </location>
</feature>
<evidence type="ECO:0000313" key="4">
    <source>
        <dbReference type="Proteomes" id="UP000019151"/>
    </source>
</evidence>
<dbReference type="Proteomes" id="UP000019151">
    <property type="component" value="Chromosome"/>
</dbReference>
<feature type="compositionally biased region" description="Low complexity" evidence="1">
    <location>
        <begin position="58"/>
        <end position="75"/>
    </location>
</feature>
<keyword evidence="4" id="KW-1185">Reference proteome</keyword>
<feature type="region of interest" description="Disordered" evidence="1">
    <location>
        <begin position="1"/>
        <end position="85"/>
    </location>
</feature>
<dbReference type="HOGENOM" id="CLU_1487030_0_0_0"/>
<dbReference type="InParanoid" id="W0RGP1"/>
<dbReference type="EMBL" id="CP007128">
    <property type="protein sequence ID" value="AHG90254.1"/>
    <property type="molecule type" value="Genomic_DNA"/>
</dbReference>
<accession>W0RGP1</accession>
<evidence type="ECO:0000256" key="2">
    <source>
        <dbReference type="SAM" id="Phobius"/>
    </source>
</evidence>
<gene>
    <name evidence="3" type="ORF">J421_2717</name>
</gene>